<organism evidence="9 10">
    <name type="scientific">Idiomarina baltica OS145</name>
    <dbReference type="NCBI Taxonomy" id="314276"/>
    <lineage>
        <taxon>Bacteria</taxon>
        <taxon>Pseudomonadati</taxon>
        <taxon>Pseudomonadota</taxon>
        <taxon>Gammaproteobacteria</taxon>
        <taxon>Alteromonadales</taxon>
        <taxon>Idiomarinaceae</taxon>
        <taxon>Idiomarina</taxon>
    </lineage>
</organism>
<proteinExistence type="predicted"/>
<dbReference type="InterPro" id="IPR036890">
    <property type="entry name" value="HATPase_C_sf"/>
</dbReference>
<dbReference type="Pfam" id="PF13589">
    <property type="entry name" value="HATPase_c_3"/>
    <property type="match status" value="1"/>
</dbReference>
<keyword evidence="7" id="KW-0902">Two-component regulatory system</keyword>
<dbReference type="GO" id="GO:0016301">
    <property type="term" value="F:kinase activity"/>
    <property type="evidence" value="ECO:0007669"/>
    <property type="project" value="UniProtKB-KW"/>
</dbReference>
<dbReference type="InterPro" id="IPR005467">
    <property type="entry name" value="His_kinase_dom"/>
</dbReference>
<dbReference type="Pfam" id="PF02518">
    <property type="entry name" value="HATPase_c"/>
    <property type="match status" value="1"/>
</dbReference>
<evidence type="ECO:0000313" key="10">
    <source>
        <dbReference type="Proteomes" id="UP000016543"/>
    </source>
</evidence>
<keyword evidence="4" id="KW-0547">Nucleotide-binding</keyword>
<evidence type="ECO:0000256" key="2">
    <source>
        <dbReference type="ARBA" id="ARBA00012438"/>
    </source>
</evidence>
<dbReference type="EC" id="2.7.13.3" evidence="2"/>
<gene>
    <name evidence="9" type="ORF">OS145_02495</name>
</gene>
<accession>A0ABM9WQB7</accession>
<keyword evidence="6" id="KW-0067">ATP-binding</keyword>
<dbReference type="RefSeq" id="WP_006953922.1">
    <property type="nucleotide sequence ID" value="NZ_AAMX01000001.1"/>
</dbReference>
<evidence type="ECO:0000259" key="8">
    <source>
        <dbReference type="PROSITE" id="PS50109"/>
    </source>
</evidence>
<evidence type="ECO:0000256" key="6">
    <source>
        <dbReference type="ARBA" id="ARBA00022840"/>
    </source>
</evidence>
<comment type="catalytic activity">
    <reaction evidence="1">
        <text>ATP + protein L-histidine = ADP + protein N-phospho-L-histidine.</text>
        <dbReference type="EC" id="2.7.13.3"/>
    </reaction>
</comment>
<dbReference type="InterPro" id="IPR050351">
    <property type="entry name" value="BphY/WalK/GraS-like"/>
</dbReference>
<dbReference type="InterPro" id="IPR003594">
    <property type="entry name" value="HATPase_dom"/>
</dbReference>
<dbReference type="PANTHER" id="PTHR42878">
    <property type="entry name" value="TWO-COMPONENT HISTIDINE KINASE"/>
    <property type="match status" value="1"/>
</dbReference>
<dbReference type="SMART" id="SM00387">
    <property type="entry name" value="HATPase_c"/>
    <property type="match status" value="1"/>
</dbReference>
<dbReference type="PROSITE" id="PS50109">
    <property type="entry name" value="HIS_KIN"/>
    <property type="match status" value="1"/>
</dbReference>
<evidence type="ECO:0000256" key="5">
    <source>
        <dbReference type="ARBA" id="ARBA00022777"/>
    </source>
</evidence>
<evidence type="ECO:0000313" key="9">
    <source>
        <dbReference type="EMBL" id="EAQ33201.1"/>
    </source>
</evidence>
<dbReference type="Proteomes" id="UP000016543">
    <property type="component" value="Unassembled WGS sequence"/>
</dbReference>
<evidence type="ECO:0000256" key="4">
    <source>
        <dbReference type="ARBA" id="ARBA00022741"/>
    </source>
</evidence>
<reference evidence="9 10" key="1">
    <citation type="submission" date="2006-01" db="EMBL/GenBank/DDBJ databases">
        <authorList>
            <person name="Brettar I."/>
            <person name="Hofle M."/>
            <person name="Ferriera S."/>
            <person name="Johnson J."/>
            <person name="Kravitz S."/>
            <person name="Halpern A."/>
            <person name="Remington K."/>
            <person name="Beeson K."/>
            <person name="Tran B."/>
            <person name="Rogers Y.-H."/>
            <person name="Friedman R."/>
            <person name="Venter J.C."/>
        </authorList>
    </citation>
    <scope>NUCLEOTIDE SEQUENCE [LARGE SCALE GENOMIC DNA]</scope>
    <source>
        <strain evidence="9 10">OS145</strain>
    </source>
</reference>
<sequence>MAKLKPRARLIRTIGDKLISGPEAAIIELVKNSYDADSPSVEISIDPPSESDSGKIIVKDFGHGMTYDNILNDWLEPATDTKTKNTLSKSGKRTVLGAKGVGRFASASLGKKIKLTSTARLHSGYEKSSLKLDWSIFESNTYLDDIDIDINRTEISSADSTGVSIEITELSTIWDEKKVRKLVRELRRLATPQHDETAQFDIYLDLKHFSKGNPEPYNFNGPQLLFETNRIAEVIEDSNADNTKKTSNTLITPYRISKESDYHLQGSFDAAGKFTGTFTIVRGDNLPIPLNLEAPPLEIGELPCGPIGVDLRLYDLEKESIEKLLERMGLSFSDFGLRNARAMISENTGIGIYRTGFRIRPYGEPDNDWLKLENRRVQNPSKRIGHGQISGTINVGSESESNLIERSSREGLETNSAFERLVTLITNVLLKIEQKRFDFRAKAGISRKPVKRIEKARELSSLDSITRAVRNLPEEAQKPLLLKIEKESQILTKTLDEIEAYQRLLESRAALGMVVAQVVHDGRTYLEPINSSAKSIIKNAPYVLEDSPKGELVRKFYPSYGQAVLDGSKGLSSLFKSLDPISGRRRGRPVEFSAIESINNTLNLLAEALIMSSVNVELEVDEHLKLYGYPGDLQSAMVNIIHNAIHWLKSTENNKKIVEISSKVEGGMAKISISNNGPLIDEQDQNAIFDAGFSLKSDGHGLGLSIAKEACKNSNGDLSLDEDYIDTCFVITYPISQ</sequence>
<name>A0ABM9WQB7_9GAMM</name>
<evidence type="ECO:0000256" key="3">
    <source>
        <dbReference type="ARBA" id="ARBA00022679"/>
    </source>
</evidence>
<keyword evidence="3" id="KW-0808">Transferase</keyword>
<keyword evidence="10" id="KW-1185">Reference proteome</keyword>
<evidence type="ECO:0000256" key="7">
    <source>
        <dbReference type="ARBA" id="ARBA00023012"/>
    </source>
</evidence>
<keyword evidence="5 9" id="KW-0418">Kinase</keyword>
<keyword evidence="9" id="KW-0346">Stress response</keyword>
<dbReference type="PANTHER" id="PTHR42878:SF7">
    <property type="entry name" value="SENSOR HISTIDINE KINASE GLRK"/>
    <property type="match status" value="1"/>
</dbReference>
<feature type="domain" description="Histidine kinase" evidence="8">
    <location>
        <begin position="517"/>
        <end position="737"/>
    </location>
</feature>
<dbReference type="Gene3D" id="3.30.565.10">
    <property type="entry name" value="Histidine kinase-like ATPase, C-terminal domain"/>
    <property type="match status" value="2"/>
</dbReference>
<dbReference type="EMBL" id="AAMX01000001">
    <property type="protein sequence ID" value="EAQ33201.1"/>
    <property type="molecule type" value="Genomic_DNA"/>
</dbReference>
<comment type="caution">
    <text evidence="9">The sequence shown here is derived from an EMBL/GenBank/DDBJ whole genome shotgun (WGS) entry which is preliminary data.</text>
</comment>
<evidence type="ECO:0000256" key="1">
    <source>
        <dbReference type="ARBA" id="ARBA00000085"/>
    </source>
</evidence>
<protein>
    <recommendedName>
        <fullName evidence="2">histidine kinase</fullName>
        <ecNumber evidence="2">2.7.13.3</ecNumber>
    </recommendedName>
</protein>
<dbReference type="SUPFAM" id="SSF55874">
    <property type="entry name" value="ATPase domain of HSP90 chaperone/DNA topoisomerase II/histidine kinase"/>
    <property type="match status" value="2"/>
</dbReference>